<name>A0A106C252_SHEFR</name>
<proteinExistence type="predicted"/>
<accession>A0A106C252</accession>
<dbReference type="AlphaFoldDB" id="A0A106C252"/>
<reference evidence="2 3" key="1">
    <citation type="submission" date="2016-01" db="EMBL/GenBank/DDBJ databases">
        <title>Draft genome of the antarctic isolate Shewanella frigidimarina Ag06-30.</title>
        <authorList>
            <person name="Parmeciano Di Noto G."/>
            <person name="Vazquez S."/>
            <person name="Mac Cormack W."/>
            <person name="Iriarte A."/>
            <person name="Quiroga C."/>
        </authorList>
    </citation>
    <scope>NUCLEOTIDE SEQUENCE [LARGE SCALE GENOMIC DNA]</scope>
    <source>
        <strain evidence="2 3">Ag06-30</strain>
    </source>
</reference>
<keyword evidence="1" id="KW-1133">Transmembrane helix</keyword>
<dbReference type="Proteomes" id="UP000055702">
    <property type="component" value="Unassembled WGS sequence"/>
</dbReference>
<dbReference type="RefSeq" id="WP_059744804.1">
    <property type="nucleotide sequence ID" value="NZ_LRDC01000009.1"/>
</dbReference>
<evidence type="ECO:0000256" key="1">
    <source>
        <dbReference type="SAM" id="Phobius"/>
    </source>
</evidence>
<sequence>MNSHHQFVRHDIRYGLIATVLITTIIGCSLVLSTNAAANNPKNNLITQAATNIGSIETITVTYRNAFDYALYQQTTEMLLSFNRDLSQSNLIQVQQQSRQMAAEFGFYSEQSITFNANDKSLLFSRLLQSLDSNE</sequence>
<dbReference type="EMBL" id="LRDC01000009">
    <property type="protein sequence ID" value="KVX02849.1"/>
    <property type="molecule type" value="Genomic_DNA"/>
</dbReference>
<comment type="caution">
    <text evidence="2">The sequence shown here is derived from an EMBL/GenBank/DDBJ whole genome shotgun (WGS) entry which is preliminary data.</text>
</comment>
<protein>
    <submittedName>
        <fullName evidence="2">Uncharacterized protein</fullName>
    </submittedName>
</protein>
<keyword evidence="1" id="KW-0472">Membrane</keyword>
<feature type="transmembrane region" description="Helical" evidence="1">
    <location>
        <begin position="12"/>
        <end position="32"/>
    </location>
</feature>
<keyword evidence="1" id="KW-0812">Transmembrane</keyword>
<evidence type="ECO:0000313" key="2">
    <source>
        <dbReference type="EMBL" id="KVX02849.1"/>
    </source>
</evidence>
<evidence type="ECO:0000313" key="3">
    <source>
        <dbReference type="Proteomes" id="UP000055702"/>
    </source>
</evidence>
<gene>
    <name evidence="2" type="ORF">AWJ07_12280</name>
</gene>
<organism evidence="2">
    <name type="scientific">Shewanella frigidimarina</name>
    <dbReference type="NCBI Taxonomy" id="56812"/>
    <lineage>
        <taxon>Bacteria</taxon>
        <taxon>Pseudomonadati</taxon>
        <taxon>Pseudomonadota</taxon>
        <taxon>Gammaproteobacteria</taxon>
        <taxon>Alteromonadales</taxon>
        <taxon>Shewanellaceae</taxon>
        <taxon>Shewanella</taxon>
    </lineage>
</organism>